<sequence length="242" mass="26658">MNTTGKISNYLENTAFEVVSLGNQISDLNQGSNGINRLQFPSAHSSAQDNETDWINEAGSIAVPFSPDAATKTTFVFAVYKNLDTLLGNSFDNGLQTNENQRNSTNKEATDSSNATDRYLINSHVISASIKPLPDKLLKQQKVKFLLKHKETTQRNSMRCVFWMPKLEENSSAGHWASDGCTTLRSNSTHTSCECDHLTNFAILMDVVGVELGDTDNLVLTYITWAGCSMSVVCLVMCVLFV</sequence>
<dbReference type="Pfam" id="PF01825">
    <property type="entry name" value="GPS"/>
    <property type="match status" value="1"/>
</dbReference>
<reference evidence="10" key="1">
    <citation type="submission" date="2003-08" db="EMBL/GenBank/DDBJ databases">
        <authorList>
            <person name="Birren B."/>
            <person name="Nusbaum C."/>
            <person name="Abebe A."/>
            <person name="Abouelleil A."/>
            <person name="Adekoya E."/>
            <person name="Ait-zahra M."/>
            <person name="Allen N."/>
            <person name="Allen T."/>
            <person name="An P."/>
            <person name="Anderson M."/>
            <person name="Anderson S."/>
            <person name="Arachchi H."/>
            <person name="Armbruster J."/>
            <person name="Bachantsang P."/>
            <person name="Baldwin J."/>
            <person name="Barry A."/>
            <person name="Bayul T."/>
            <person name="Blitshsteyn B."/>
            <person name="Bloom T."/>
            <person name="Blye J."/>
            <person name="Boguslavskiy L."/>
            <person name="Borowsky M."/>
            <person name="Boukhgalter B."/>
            <person name="Brunache A."/>
            <person name="Butler J."/>
            <person name="Calixte N."/>
            <person name="Calvo S."/>
            <person name="Camarata J."/>
            <person name="Campo K."/>
            <person name="Chang J."/>
            <person name="Cheshatsang Y."/>
            <person name="Citroen M."/>
            <person name="Collymore A."/>
            <person name="Considine T."/>
            <person name="Cook A."/>
            <person name="Cooke P."/>
            <person name="Corum B."/>
            <person name="Cuomo C."/>
            <person name="David R."/>
            <person name="Dawoe T."/>
            <person name="Degray S."/>
            <person name="Dodge S."/>
            <person name="Dooley K."/>
            <person name="Dorje P."/>
            <person name="Dorjee K."/>
            <person name="Dorris L."/>
            <person name="Duffey N."/>
            <person name="Dupes A."/>
            <person name="Elkins T."/>
            <person name="Engels R."/>
            <person name="Erickson J."/>
            <person name="Farina A."/>
            <person name="Faro S."/>
            <person name="Ferreira P."/>
            <person name="Fischer H."/>
            <person name="Fitzgerald M."/>
            <person name="Foley K."/>
            <person name="Gage D."/>
            <person name="Galagan J."/>
            <person name="Gearin G."/>
            <person name="Gnerre S."/>
            <person name="Gnirke A."/>
            <person name="Goyette A."/>
            <person name="Graham J."/>
            <person name="Grandbois E."/>
            <person name="Gyaltsen K."/>
            <person name="Hafez N."/>
            <person name="Hagopian D."/>
            <person name="Hagos B."/>
            <person name="Hall J."/>
            <person name="Hatcher B."/>
            <person name="Heller A."/>
            <person name="Higgins H."/>
            <person name="Honan T."/>
            <person name="Horn A."/>
            <person name="Houde N."/>
            <person name="Hughes L."/>
            <person name="Hulme W."/>
            <person name="Husby E."/>
            <person name="Iliev I."/>
            <person name="Jaffe D."/>
            <person name="Jones C."/>
            <person name="Kamal M."/>
            <person name="Kamat A."/>
            <person name="Kamvysselis M."/>
            <person name="Karlsson E."/>
            <person name="Kells C."/>
            <person name="Kieu A."/>
            <person name="Kisner P."/>
            <person name="Kodira C."/>
            <person name="Kulbokas E."/>
            <person name="Labutti K."/>
            <person name="Lama D."/>
            <person name="Landers T."/>
            <person name="Leger J."/>
            <person name="Levine S."/>
            <person name="Lewis D."/>
            <person name="Lewis T."/>
            <person name="Lindblad-toh K."/>
            <person name="Liu X."/>
            <person name="Lokyitsang T."/>
            <person name="Lokyitsang Y."/>
            <person name="Lucien O."/>
            <person name="Lui A."/>
            <person name="Ma L.J."/>
            <person name="Mabbitt R."/>
            <person name="Macdonald J."/>
            <person name="Maclean C."/>
            <person name="Major J."/>
            <person name="Manning J."/>
            <person name="Marabella R."/>
            <person name="Maru K."/>
            <person name="Matthews C."/>
            <person name="Mauceli E."/>
            <person name="Mccarthy M."/>
            <person name="Mcdonough S."/>
            <person name="Mcghee T."/>
            <person name="Meldrim J."/>
            <person name="Meneus L."/>
            <person name="Mesirov J."/>
            <person name="Mihalev A."/>
            <person name="Mihova T."/>
            <person name="Mikkelsen T."/>
            <person name="Mlenga V."/>
            <person name="Moru K."/>
            <person name="Mozes J."/>
            <person name="Mulrain L."/>
            <person name="Munson G."/>
            <person name="Naylor J."/>
            <person name="Newes C."/>
            <person name="Nguyen C."/>
            <person name="Nguyen N."/>
            <person name="Nguyen T."/>
            <person name="Nicol R."/>
            <person name="Nielsen C."/>
            <person name="Nizzari M."/>
            <person name="Norbu C."/>
            <person name="Norbu N."/>
            <person name="O'donnell P."/>
            <person name="Okoawo O."/>
            <person name="O'leary S."/>
            <person name="Omotosho B."/>
            <person name="O'neill K."/>
            <person name="Osman S."/>
            <person name="Parker S."/>
            <person name="Perrin D."/>
            <person name="Phunkhang P."/>
            <person name="Piqani B."/>
            <person name="Purcell S."/>
            <person name="Rachupka T."/>
            <person name="Ramasamy U."/>
            <person name="Rameau R."/>
            <person name="Ray V."/>
            <person name="Raymond C."/>
            <person name="Retta R."/>
            <person name="Richardson S."/>
            <person name="Rise C."/>
            <person name="Rodriguez J."/>
            <person name="Rogers J."/>
            <person name="Rogov P."/>
            <person name="Rutman M."/>
            <person name="Schupbach R."/>
            <person name="Seaman C."/>
            <person name="Settipalli S."/>
            <person name="Sharpe T."/>
            <person name="Sheridan J."/>
            <person name="Sherpa N."/>
            <person name="Shi J."/>
            <person name="Smirnov S."/>
            <person name="Smith C."/>
            <person name="Sougnez C."/>
            <person name="Spencer B."/>
            <person name="Stalker J."/>
            <person name="Stange-thomann N."/>
            <person name="Stavropoulos S."/>
            <person name="Stetson K."/>
            <person name="Stone C."/>
            <person name="Stone S."/>
            <person name="Stubbs M."/>
            <person name="Talamas J."/>
            <person name="Tchuinga P."/>
            <person name="Tenzing P."/>
            <person name="Tesfaye S."/>
            <person name="Theodore J."/>
            <person name="Thoulutsang Y."/>
            <person name="Topham K."/>
            <person name="Towey S."/>
            <person name="Tsamla T."/>
            <person name="Tsomo N."/>
            <person name="Vallee D."/>
            <person name="Vassiliev H."/>
            <person name="Venkataraman V."/>
            <person name="Vinson J."/>
            <person name="Vo A."/>
            <person name="Wade C."/>
            <person name="Wang S."/>
            <person name="Wangchuk T."/>
            <person name="Wangdi T."/>
            <person name="Whittaker C."/>
            <person name="Wilkinson J."/>
            <person name="Wu Y."/>
            <person name="Wyman D."/>
            <person name="Yadav S."/>
            <person name="Yang S."/>
            <person name="Yang X."/>
            <person name="Yeager S."/>
            <person name="Yee E."/>
            <person name="Young G."/>
            <person name="Zainoun J."/>
            <person name="Zembeck L."/>
            <person name="Zimmer A."/>
            <person name="Zody M."/>
            <person name="Lander E."/>
        </authorList>
    </citation>
    <scope>NUCLEOTIDE SEQUENCE [LARGE SCALE GENOMIC DNA]</scope>
</reference>
<evidence type="ECO:0000256" key="3">
    <source>
        <dbReference type="ARBA" id="ARBA00022989"/>
    </source>
</evidence>
<dbReference type="PANTHER" id="PTHR12011:SF59">
    <property type="entry name" value="ADHESION G PROTEIN-COUPLED RECEPTOR L4"/>
    <property type="match status" value="1"/>
</dbReference>
<dbReference type="GO" id="GO:0004930">
    <property type="term" value="F:G protein-coupled receptor activity"/>
    <property type="evidence" value="ECO:0007669"/>
    <property type="project" value="TreeGrafter"/>
</dbReference>
<evidence type="ECO:0000256" key="2">
    <source>
        <dbReference type="ARBA" id="ARBA00022692"/>
    </source>
</evidence>
<accession>H2YZV2</accession>
<dbReference type="PANTHER" id="PTHR12011">
    <property type="entry name" value="ADHESION G-PROTEIN COUPLED RECEPTOR"/>
    <property type="match status" value="1"/>
</dbReference>
<evidence type="ECO:0000256" key="6">
    <source>
        <dbReference type="SAM" id="MobiDB-lite"/>
    </source>
</evidence>
<comment type="subcellular location">
    <subcellularLocation>
        <location evidence="1">Membrane</location>
    </subcellularLocation>
</comment>
<dbReference type="eggNOG" id="KOG4193">
    <property type="taxonomic scope" value="Eukaryota"/>
</dbReference>
<dbReference type="Gene3D" id="2.60.220.50">
    <property type="match status" value="1"/>
</dbReference>
<dbReference type="HOGENOM" id="CLU_1146867_0_0_1"/>
<dbReference type="PROSITE" id="PS50221">
    <property type="entry name" value="GAIN_B"/>
    <property type="match status" value="1"/>
</dbReference>
<dbReference type="AlphaFoldDB" id="H2YZV2"/>
<reference evidence="9" key="3">
    <citation type="submission" date="2025-09" db="UniProtKB">
        <authorList>
            <consortium name="Ensembl"/>
        </authorList>
    </citation>
    <scope>IDENTIFICATION</scope>
</reference>
<dbReference type="Proteomes" id="UP000007875">
    <property type="component" value="Unassembled WGS sequence"/>
</dbReference>
<dbReference type="InParanoid" id="H2YZV2"/>
<keyword evidence="2 7" id="KW-0812">Transmembrane</keyword>
<keyword evidence="5" id="KW-1015">Disulfide bond</keyword>
<organism evidence="9 10">
    <name type="scientific">Ciona savignyi</name>
    <name type="common">Pacific transparent sea squirt</name>
    <dbReference type="NCBI Taxonomy" id="51511"/>
    <lineage>
        <taxon>Eukaryota</taxon>
        <taxon>Metazoa</taxon>
        <taxon>Chordata</taxon>
        <taxon>Tunicata</taxon>
        <taxon>Ascidiacea</taxon>
        <taxon>Phlebobranchia</taxon>
        <taxon>Cionidae</taxon>
        <taxon>Ciona</taxon>
    </lineage>
</organism>
<evidence type="ECO:0000256" key="7">
    <source>
        <dbReference type="SAM" id="Phobius"/>
    </source>
</evidence>
<proteinExistence type="predicted"/>
<keyword evidence="4 7" id="KW-0472">Membrane</keyword>
<keyword evidence="3 7" id="KW-1133">Transmembrane helix</keyword>
<evidence type="ECO:0000256" key="4">
    <source>
        <dbReference type="ARBA" id="ARBA00023136"/>
    </source>
</evidence>
<dbReference type="SMART" id="SM00303">
    <property type="entry name" value="GPS"/>
    <property type="match status" value="1"/>
</dbReference>
<dbReference type="OMA" id="ETDWINE"/>
<dbReference type="GO" id="GO:0005886">
    <property type="term" value="C:plasma membrane"/>
    <property type="evidence" value="ECO:0007669"/>
    <property type="project" value="TreeGrafter"/>
</dbReference>
<evidence type="ECO:0000256" key="5">
    <source>
        <dbReference type="ARBA" id="ARBA00023157"/>
    </source>
</evidence>
<dbReference type="GO" id="GO:0007189">
    <property type="term" value="P:adenylate cyclase-activating G protein-coupled receptor signaling pathway"/>
    <property type="evidence" value="ECO:0007669"/>
    <property type="project" value="TreeGrafter"/>
</dbReference>
<dbReference type="InterPro" id="IPR057244">
    <property type="entry name" value="GAIN_B"/>
</dbReference>
<keyword evidence="10" id="KW-1185">Reference proteome</keyword>
<dbReference type="InterPro" id="IPR046338">
    <property type="entry name" value="GAIN_dom_sf"/>
</dbReference>
<reference evidence="9" key="2">
    <citation type="submission" date="2025-08" db="UniProtKB">
        <authorList>
            <consortium name="Ensembl"/>
        </authorList>
    </citation>
    <scope>IDENTIFICATION</scope>
</reference>
<dbReference type="Ensembl" id="ENSCSAVT00000010995.1">
    <property type="protein sequence ID" value="ENSCSAVP00000010864.1"/>
    <property type="gene ID" value="ENSCSAVG00000006364.1"/>
</dbReference>
<evidence type="ECO:0000259" key="8">
    <source>
        <dbReference type="PROSITE" id="PS50221"/>
    </source>
</evidence>
<dbReference type="STRING" id="51511.ENSCSAVP00000010864"/>
<protein>
    <recommendedName>
        <fullName evidence="8">GAIN-B domain-containing protein</fullName>
    </recommendedName>
</protein>
<feature type="domain" description="GAIN-B" evidence="8">
    <location>
        <begin position="39"/>
        <end position="211"/>
    </location>
</feature>
<name>H2YZV2_CIOSA</name>
<feature type="region of interest" description="Disordered" evidence="6">
    <location>
        <begin position="92"/>
        <end position="114"/>
    </location>
</feature>
<feature type="transmembrane region" description="Helical" evidence="7">
    <location>
        <begin position="222"/>
        <end position="241"/>
    </location>
</feature>
<evidence type="ECO:0000313" key="9">
    <source>
        <dbReference type="Ensembl" id="ENSCSAVP00000010864.1"/>
    </source>
</evidence>
<evidence type="ECO:0000256" key="1">
    <source>
        <dbReference type="ARBA" id="ARBA00004370"/>
    </source>
</evidence>
<dbReference type="InterPro" id="IPR000203">
    <property type="entry name" value="GPS"/>
</dbReference>
<dbReference type="GeneTree" id="ENSGT00940000158252"/>
<evidence type="ECO:0000313" key="10">
    <source>
        <dbReference type="Proteomes" id="UP000007875"/>
    </source>
</evidence>